<proteinExistence type="predicted"/>
<keyword evidence="2" id="KW-1185">Reference proteome</keyword>
<name>A0A7T8EPT0_9CAUD</name>
<accession>A0A7T8EPT0</accession>
<evidence type="ECO:0000313" key="2">
    <source>
        <dbReference type="Proteomes" id="UP000596123"/>
    </source>
</evidence>
<organism evidence="1 2">
    <name type="scientific">Erwinia phage pEa_SNUABM_5</name>
    <dbReference type="NCBI Taxonomy" id="2797313"/>
    <lineage>
        <taxon>Viruses</taxon>
        <taxon>Duplodnaviria</taxon>
        <taxon>Heunggongvirae</taxon>
        <taxon>Uroviricota</taxon>
        <taxon>Caudoviricetes</taxon>
        <taxon>Rivsvirus</taxon>
        <taxon>Rivsvirus SNUABM5</taxon>
    </lineage>
</organism>
<evidence type="ECO:0000313" key="1">
    <source>
        <dbReference type="EMBL" id="QQO90463.1"/>
    </source>
</evidence>
<protein>
    <submittedName>
        <fullName evidence="1">Uncharacterized protein</fullName>
    </submittedName>
</protein>
<dbReference type="Proteomes" id="UP000596123">
    <property type="component" value="Segment"/>
</dbReference>
<sequence>MSKKENRQKLHALIVANIPLTQHLLRESLQESEQDDVADIALTLDQGRAVFRLTGEPGMIANSFEVKLSWSEKQAYRMKVKPHKYLREKVKETVKLASDRTWGEHDDSYGFKQDKKLYSRVREELVDSMLRAFVSDRVRTLFKEFNDGI</sequence>
<dbReference type="EMBL" id="MW366843">
    <property type="protein sequence ID" value="QQO90463.1"/>
    <property type="molecule type" value="Genomic_DNA"/>
</dbReference>
<gene>
    <name evidence="1" type="ORF">pEaSNUABM5_00321</name>
</gene>
<reference evidence="1 2" key="1">
    <citation type="submission" date="2020-12" db="EMBL/GenBank/DDBJ databases">
        <title>Complete genome sequence of Erwinia phage pEa_SNUABM_5.</title>
        <authorList>
            <person name="Kim S.G."/>
            <person name="Lee S.B."/>
            <person name="Kwon J."/>
            <person name="Park S.C."/>
        </authorList>
    </citation>
    <scope>NUCLEOTIDE SEQUENCE [LARGE SCALE GENOMIC DNA]</scope>
</reference>